<evidence type="ECO:0000313" key="3">
    <source>
        <dbReference type="EMBL" id="CAD8875495.1"/>
    </source>
</evidence>
<dbReference type="EMBL" id="HBFR01003824">
    <property type="protein sequence ID" value="CAD8875495.1"/>
    <property type="molecule type" value="Transcribed_RNA"/>
</dbReference>
<organism evidence="3">
    <name type="scientific">Corethron hystrix</name>
    <dbReference type="NCBI Taxonomy" id="216773"/>
    <lineage>
        <taxon>Eukaryota</taxon>
        <taxon>Sar</taxon>
        <taxon>Stramenopiles</taxon>
        <taxon>Ochrophyta</taxon>
        <taxon>Bacillariophyta</taxon>
        <taxon>Coscinodiscophyceae</taxon>
        <taxon>Corethrophycidae</taxon>
        <taxon>Corethrales</taxon>
        <taxon>Corethraceae</taxon>
        <taxon>Corethron</taxon>
    </lineage>
</organism>
<name>A0A6U5DQF9_9STRA</name>
<feature type="coiled-coil region" evidence="1">
    <location>
        <begin position="139"/>
        <end position="173"/>
    </location>
</feature>
<accession>A0A6U5DQF9</accession>
<dbReference type="EMBL" id="HBFR01003821">
    <property type="protein sequence ID" value="CAD8875492.1"/>
    <property type="molecule type" value="Transcribed_RNA"/>
</dbReference>
<keyword evidence="1" id="KW-0175">Coiled coil</keyword>
<dbReference type="AlphaFoldDB" id="A0A6U5DQF9"/>
<protein>
    <submittedName>
        <fullName evidence="3">Uncharacterized protein</fullName>
    </submittedName>
</protein>
<gene>
    <name evidence="2" type="ORF">CHYS00102_LOCUS2667</name>
    <name evidence="3" type="ORF">CHYS00102_LOCUS2670</name>
</gene>
<feature type="coiled-coil region" evidence="1">
    <location>
        <begin position="218"/>
        <end position="252"/>
    </location>
</feature>
<reference evidence="3" key="1">
    <citation type="submission" date="2021-01" db="EMBL/GenBank/DDBJ databases">
        <authorList>
            <person name="Corre E."/>
            <person name="Pelletier E."/>
            <person name="Niang G."/>
            <person name="Scheremetjew M."/>
            <person name="Finn R."/>
            <person name="Kale V."/>
            <person name="Holt S."/>
            <person name="Cochrane G."/>
            <person name="Meng A."/>
            <person name="Brown T."/>
            <person name="Cohen L."/>
        </authorList>
    </citation>
    <scope>NUCLEOTIDE SEQUENCE</scope>
    <source>
        <strain evidence="3">308</strain>
    </source>
</reference>
<sequence length="328" mass="37643">MVPNVHINEEIDGSFDVHLISHRYPLYKSRSHVPCTTSAEELETQISQFKKLVVDVECRAFGAEAKVRKLQTELFEAKNLSDQGIIKPCDSSNSIFKSAYNFISSTESTTMCKLQTEKLKADEKVHRLGASLASVMAQLAEKETELTKTQSTIAELKKKTETLDEQFEREKKNSEAKVGALQLQLLEKLFDTKTGAANDLKLTEEHLRVIEQTNRDALSRRDELISTLEERIVELEHELEDQTRKSHEKQLQLQLEMMEKLSTANTHSSEIVKQAENSLRFLEQANYATLKKKDEIISQYEKERRSIRKLAKLTAATTKRRVSKRIFK</sequence>
<proteinExistence type="predicted"/>
<evidence type="ECO:0000313" key="2">
    <source>
        <dbReference type="EMBL" id="CAD8875492.1"/>
    </source>
</evidence>
<evidence type="ECO:0000256" key="1">
    <source>
        <dbReference type="SAM" id="Coils"/>
    </source>
</evidence>